<dbReference type="Gene3D" id="3.40.50.280">
    <property type="entry name" value="Cobalamin-binding domain"/>
    <property type="match status" value="1"/>
</dbReference>
<evidence type="ECO:0000313" key="9">
    <source>
        <dbReference type="Proteomes" id="UP000823637"/>
    </source>
</evidence>
<dbReference type="SFLD" id="SFLDS00029">
    <property type="entry name" value="Radical_SAM"/>
    <property type="match status" value="1"/>
</dbReference>
<dbReference type="GO" id="GO:0031419">
    <property type="term" value="F:cobalamin binding"/>
    <property type="evidence" value="ECO:0007669"/>
    <property type="project" value="InterPro"/>
</dbReference>
<dbReference type="InterPro" id="IPR058240">
    <property type="entry name" value="rSAM_sf"/>
</dbReference>
<evidence type="ECO:0000259" key="7">
    <source>
        <dbReference type="PROSITE" id="PS51918"/>
    </source>
</evidence>
<dbReference type="SFLD" id="SFLDG01123">
    <property type="entry name" value="methyltransferase_(Class_B)"/>
    <property type="match status" value="1"/>
</dbReference>
<organism evidence="8 9">
    <name type="scientific">Candidatus Enterocola intestinipullorum</name>
    <dbReference type="NCBI Taxonomy" id="2840783"/>
    <lineage>
        <taxon>Bacteria</taxon>
        <taxon>Pseudomonadati</taxon>
        <taxon>Bacteroidota</taxon>
        <taxon>Bacteroidia</taxon>
        <taxon>Bacteroidales</taxon>
        <taxon>Candidatus Enterocola</taxon>
    </lineage>
</organism>
<dbReference type="PROSITE" id="PS51918">
    <property type="entry name" value="RADICAL_SAM"/>
    <property type="match status" value="1"/>
</dbReference>
<dbReference type="EMBL" id="JADIMR010000028">
    <property type="protein sequence ID" value="MBO8446498.1"/>
    <property type="molecule type" value="Genomic_DNA"/>
</dbReference>
<feature type="domain" description="Radical SAM core" evidence="7">
    <location>
        <begin position="202"/>
        <end position="456"/>
    </location>
</feature>
<dbReference type="InterPro" id="IPR006638">
    <property type="entry name" value="Elp3/MiaA/NifB-like_rSAM"/>
</dbReference>
<evidence type="ECO:0000256" key="3">
    <source>
        <dbReference type="ARBA" id="ARBA00022723"/>
    </source>
</evidence>
<keyword evidence="3" id="KW-0479">Metal-binding</keyword>
<evidence type="ECO:0000313" key="8">
    <source>
        <dbReference type="EMBL" id="MBO8446498.1"/>
    </source>
</evidence>
<dbReference type="AlphaFoldDB" id="A0A9D9EGE1"/>
<sequence>MRIFFINPPFKAEYGKFSRESRSPAITKSGALYYPLWLIYAAQYARKNGHEVFFLDAPAKPLDERQSLDKISENATNGTLFVLDTSTPSIKSDVEFGSKLKRKYPGSFVLLVGTHPSAMPEETLSFSPDIDAVAIGEYDAVVSELAACLENKGDISTVRGLCYVDAATREAKRTPAMPPMRNLDDIPYAAEFIKEYLDEKDYFFAAATYPEIQIFTGRGCPFRCNFCVYPQTMHGHAFRARSAENVVGEFQYIADNFPDVHEVVIEDDTFTANKKRVLEICRLLKERGLDKRLKWLCNARVDLDYETMKAMKEAGCRLIIPGIESGNQQILDNIKKGTKVEQFYSYVANAKKAGLLIHACYMVGNQGETKETMQDTLRLALELNTDTAQFFPLIPYPGTEAYDHAKSEGFLTVGDYEHYCKEDGTHNTVLSMPWLTTQEMVDFCNYARKKYYLRPRYILHRLKVGLLHPSDLKRSFKAFLKLKDYLFKK</sequence>
<accession>A0A9D9EGE1</accession>
<keyword evidence="2" id="KW-0949">S-adenosyl-L-methionine</keyword>
<evidence type="ECO:0000256" key="4">
    <source>
        <dbReference type="ARBA" id="ARBA00023004"/>
    </source>
</evidence>
<feature type="domain" description="B12-binding" evidence="6">
    <location>
        <begin position="21"/>
        <end position="156"/>
    </location>
</feature>
<proteinExistence type="predicted"/>
<dbReference type="InterPro" id="IPR006158">
    <property type="entry name" value="Cobalamin-bd"/>
</dbReference>
<comment type="caution">
    <text evidence="8">The sequence shown here is derived from an EMBL/GenBank/DDBJ whole genome shotgun (WGS) entry which is preliminary data.</text>
</comment>
<dbReference type="InterPro" id="IPR007197">
    <property type="entry name" value="rSAM"/>
</dbReference>
<dbReference type="Gene3D" id="3.80.30.20">
    <property type="entry name" value="tm_1862 like domain"/>
    <property type="match status" value="1"/>
</dbReference>
<dbReference type="InterPro" id="IPR034466">
    <property type="entry name" value="Methyltransferase_Class_B"/>
</dbReference>
<evidence type="ECO:0000256" key="1">
    <source>
        <dbReference type="ARBA" id="ARBA00001966"/>
    </source>
</evidence>
<dbReference type="GO" id="GO:0046872">
    <property type="term" value="F:metal ion binding"/>
    <property type="evidence" value="ECO:0007669"/>
    <property type="project" value="UniProtKB-KW"/>
</dbReference>
<dbReference type="Pfam" id="PF04055">
    <property type="entry name" value="Radical_SAM"/>
    <property type="match status" value="1"/>
</dbReference>
<evidence type="ECO:0000259" key="6">
    <source>
        <dbReference type="PROSITE" id="PS51332"/>
    </source>
</evidence>
<gene>
    <name evidence="8" type="ORF">IAC32_01970</name>
</gene>
<dbReference type="GO" id="GO:0051539">
    <property type="term" value="F:4 iron, 4 sulfur cluster binding"/>
    <property type="evidence" value="ECO:0007669"/>
    <property type="project" value="UniProtKB-KW"/>
</dbReference>
<dbReference type="PROSITE" id="PS51332">
    <property type="entry name" value="B12_BINDING"/>
    <property type="match status" value="1"/>
</dbReference>
<dbReference type="PANTHER" id="PTHR43409:SF16">
    <property type="entry name" value="SLR0320 PROTEIN"/>
    <property type="match status" value="1"/>
</dbReference>
<evidence type="ECO:0000256" key="5">
    <source>
        <dbReference type="ARBA" id="ARBA00023014"/>
    </source>
</evidence>
<dbReference type="Proteomes" id="UP000823637">
    <property type="component" value="Unassembled WGS sequence"/>
</dbReference>
<reference evidence="8" key="2">
    <citation type="journal article" date="2021" name="PeerJ">
        <title>Extensive microbial diversity within the chicken gut microbiome revealed by metagenomics and culture.</title>
        <authorList>
            <person name="Gilroy R."/>
            <person name="Ravi A."/>
            <person name="Getino M."/>
            <person name="Pursley I."/>
            <person name="Horton D.L."/>
            <person name="Alikhan N.F."/>
            <person name="Baker D."/>
            <person name="Gharbi K."/>
            <person name="Hall N."/>
            <person name="Watson M."/>
            <person name="Adriaenssens E.M."/>
            <person name="Foster-Nyarko E."/>
            <person name="Jarju S."/>
            <person name="Secka A."/>
            <person name="Antonio M."/>
            <person name="Oren A."/>
            <person name="Chaudhuri R.R."/>
            <person name="La Ragione R."/>
            <person name="Hildebrand F."/>
            <person name="Pallen M.J."/>
        </authorList>
    </citation>
    <scope>NUCLEOTIDE SEQUENCE</scope>
    <source>
        <strain evidence="8">D3-1215</strain>
    </source>
</reference>
<dbReference type="InterPro" id="IPR023404">
    <property type="entry name" value="rSAM_horseshoe"/>
</dbReference>
<name>A0A9D9EGE1_9BACT</name>
<dbReference type="SUPFAM" id="SSF102114">
    <property type="entry name" value="Radical SAM enzymes"/>
    <property type="match status" value="1"/>
</dbReference>
<comment type="cofactor">
    <cofactor evidence="1">
        <name>[4Fe-4S] cluster</name>
        <dbReference type="ChEBI" id="CHEBI:49883"/>
    </cofactor>
</comment>
<evidence type="ECO:0000256" key="2">
    <source>
        <dbReference type="ARBA" id="ARBA00022691"/>
    </source>
</evidence>
<protein>
    <submittedName>
        <fullName evidence="8">Radical SAM protein</fullName>
    </submittedName>
</protein>
<dbReference type="Pfam" id="PF02310">
    <property type="entry name" value="B12-binding"/>
    <property type="match status" value="1"/>
</dbReference>
<keyword evidence="4" id="KW-0408">Iron</keyword>
<reference evidence="8" key="1">
    <citation type="submission" date="2020-10" db="EMBL/GenBank/DDBJ databases">
        <authorList>
            <person name="Gilroy R."/>
        </authorList>
    </citation>
    <scope>NUCLEOTIDE SEQUENCE</scope>
    <source>
        <strain evidence="8">D3-1215</strain>
    </source>
</reference>
<dbReference type="SMART" id="SM00729">
    <property type="entry name" value="Elp3"/>
    <property type="match status" value="1"/>
</dbReference>
<dbReference type="PANTHER" id="PTHR43409">
    <property type="entry name" value="ANAEROBIC MAGNESIUM-PROTOPORPHYRIN IX MONOMETHYL ESTER CYCLASE-RELATED"/>
    <property type="match status" value="1"/>
</dbReference>
<dbReference type="GO" id="GO:0005829">
    <property type="term" value="C:cytosol"/>
    <property type="evidence" value="ECO:0007669"/>
    <property type="project" value="TreeGrafter"/>
</dbReference>
<dbReference type="SFLD" id="SFLDG01082">
    <property type="entry name" value="B12-binding_domain_containing"/>
    <property type="match status" value="1"/>
</dbReference>
<dbReference type="CDD" id="cd01335">
    <property type="entry name" value="Radical_SAM"/>
    <property type="match status" value="1"/>
</dbReference>
<dbReference type="GO" id="GO:0003824">
    <property type="term" value="F:catalytic activity"/>
    <property type="evidence" value="ECO:0007669"/>
    <property type="project" value="InterPro"/>
</dbReference>
<keyword evidence="5" id="KW-0411">Iron-sulfur</keyword>
<dbReference type="InterPro" id="IPR051198">
    <property type="entry name" value="BchE-like"/>
</dbReference>